<comment type="caution">
    <text evidence="4">The sequence shown here is derived from an EMBL/GenBank/DDBJ whole genome shotgun (WGS) entry which is preliminary data.</text>
</comment>
<dbReference type="GO" id="GO:0004672">
    <property type="term" value="F:protein kinase activity"/>
    <property type="evidence" value="ECO:0007669"/>
    <property type="project" value="InterPro"/>
</dbReference>
<keyword evidence="5" id="KW-1185">Reference proteome</keyword>
<dbReference type="InterPro" id="IPR011009">
    <property type="entry name" value="Kinase-like_dom_sf"/>
</dbReference>
<dbReference type="GO" id="GO:0005524">
    <property type="term" value="F:ATP binding"/>
    <property type="evidence" value="ECO:0007669"/>
    <property type="project" value="InterPro"/>
</dbReference>
<evidence type="ECO:0000259" key="2">
    <source>
        <dbReference type="PROSITE" id="PS50011"/>
    </source>
</evidence>
<feature type="domain" description="MSP" evidence="3">
    <location>
        <begin position="400"/>
        <end position="520"/>
    </location>
</feature>
<dbReference type="PROSITE" id="PS50011">
    <property type="entry name" value="PROTEIN_KINASE_DOM"/>
    <property type="match status" value="1"/>
</dbReference>
<sequence length="528" mass="59965">MASNGLTFPVLREITNNFSEERKLGQGPHGVVYRAQDSWRKRLQETWSGSSLKAYCQQVKRCTEIALDCMENRHKRPNMVHILNRLNEMEELVDLVVGPRYKVVQRSRELSVRGNSTFRMDDMHIELSLLESIVDRCEKPSNLKLPLLKHITKNFSDELKIGHGGCGVVYKGILSNGTVAVKKLFNSHTIDDVMFHREVKSMMVVQHQNIVRFLGYCSHTEEQVVEMAGIIHLAQIRERLLCFEYISNGSLENHLTDQLRGLEWNTRYQIIKGICEGLQHLNREKHIIHMDLKPANILLDDNLMPKITDFGLSRLDEKSQTTSKERLISLGYCAPEYHYHGKMSAKSDIYSLGVIIIELLTGSKEQPSITKLNKIDTTDAPDRDSPESTSDQMTPCLEDMLGVEPLDMHLSFELNKELSCSIELINDTDDRIAFRISMTSLRQYNIQPSKGIVPARSKCSVTIALQPQERPPPHSCCRDECSVQSTRVDGSLTATDITGDMFNELEPGKVVDNVNFFVVLDMPPVHGD</sequence>
<dbReference type="Pfam" id="PF00635">
    <property type="entry name" value="Motile_Sperm"/>
    <property type="match status" value="1"/>
</dbReference>
<protein>
    <recommendedName>
        <fullName evidence="6">Protein kinase domain-containing protein</fullName>
    </recommendedName>
</protein>
<dbReference type="STRING" id="4540.A0A3L6SZY0"/>
<reference evidence="5" key="1">
    <citation type="journal article" date="2019" name="Nat. Commun.">
        <title>The genome of broomcorn millet.</title>
        <authorList>
            <person name="Zou C."/>
            <person name="Miki D."/>
            <person name="Li D."/>
            <person name="Tang Q."/>
            <person name="Xiao L."/>
            <person name="Rajput S."/>
            <person name="Deng P."/>
            <person name="Jia W."/>
            <person name="Huang R."/>
            <person name="Zhang M."/>
            <person name="Sun Y."/>
            <person name="Hu J."/>
            <person name="Fu X."/>
            <person name="Schnable P.S."/>
            <person name="Li F."/>
            <person name="Zhang H."/>
            <person name="Feng B."/>
            <person name="Zhu X."/>
            <person name="Liu R."/>
            <person name="Schnable J.C."/>
            <person name="Zhu J.-K."/>
            <person name="Zhang H."/>
        </authorList>
    </citation>
    <scope>NUCLEOTIDE SEQUENCE [LARGE SCALE GENOMIC DNA]</scope>
</reference>
<dbReference type="PROSITE" id="PS00108">
    <property type="entry name" value="PROTEIN_KINASE_ST"/>
    <property type="match status" value="1"/>
</dbReference>
<dbReference type="Proteomes" id="UP000275267">
    <property type="component" value="Unassembled WGS sequence"/>
</dbReference>
<proteinExistence type="predicted"/>
<organism evidence="4 5">
    <name type="scientific">Panicum miliaceum</name>
    <name type="common">Proso millet</name>
    <name type="synonym">Broomcorn millet</name>
    <dbReference type="NCBI Taxonomy" id="4540"/>
    <lineage>
        <taxon>Eukaryota</taxon>
        <taxon>Viridiplantae</taxon>
        <taxon>Streptophyta</taxon>
        <taxon>Embryophyta</taxon>
        <taxon>Tracheophyta</taxon>
        <taxon>Spermatophyta</taxon>
        <taxon>Magnoliopsida</taxon>
        <taxon>Liliopsida</taxon>
        <taxon>Poales</taxon>
        <taxon>Poaceae</taxon>
        <taxon>PACMAD clade</taxon>
        <taxon>Panicoideae</taxon>
        <taxon>Panicodae</taxon>
        <taxon>Paniceae</taxon>
        <taxon>Panicinae</taxon>
        <taxon>Panicum</taxon>
        <taxon>Panicum sect. Panicum</taxon>
    </lineage>
</organism>
<feature type="domain" description="Protein kinase" evidence="2">
    <location>
        <begin position="155"/>
        <end position="425"/>
    </location>
</feature>
<accession>A0A3L6SZY0</accession>
<dbReference type="PANTHER" id="PTHR45707:SF50">
    <property type="entry name" value="VESICLE-ASSOCIATED PROTEIN 1-1"/>
    <property type="match status" value="1"/>
</dbReference>
<evidence type="ECO:0008006" key="6">
    <source>
        <dbReference type="Google" id="ProtNLM"/>
    </source>
</evidence>
<dbReference type="InterPro" id="IPR000535">
    <property type="entry name" value="MSP_dom"/>
</dbReference>
<dbReference type="InterPro" id="IPR013783">
    <property type="entry name" value="Ig-like_fold"/>
</dbReference>
<name>A0A3L6SZY0_PANMI</name>
<dbReference type="InterPro" id="IPR008271">
    <property type="entry name" value="Ser/Thr_kinase_AS"/>
</dbReference>
<evidence type="ECO:0000256" key="1">
    <source>
        <dbReference type="SAM" id="MobiDB-lite"/>
    </source>
</evidence>
<dbReference type="PANTHER" id="PTHR45707">
    <property type="entry name" value="C2 CALCIUM/LIPID-BINDING PLANT PHOSPHORIBOSYLTRANSFERASE FAMILY PROTEIN"/>
    <property type="match status" value="1"/>
</dbReference>
<dbReference type="SUPFAM" id="SSF56112">
    <property type="entry name" value="Protein kinase-like (PK-like)"/>
    <property type="match status" value="1"/>
</dbReference>
<evidence type="ECO:0000313" key="4">
    <source>
        <dbReference type="EMBL" id="RLN29095.1"/>
    </source>
</evidence>
<dbReference type="EMBL" id="PQIB02000003">
    <property type="protein sequence ID" value="RLN29095.1"/>
    <property type="molecule type" value="Genomic_DNA"/>
</dbReference>
<dbReference type="FunFam" id="3.30.200.20:FF:000465">
    <property type="entry name" value="Cysteine-rich receptor-like protein kinase 6"/>
    <property type="match status" value="1"/>
</dbReference>
<gene>
    <name evidence="4" type="ORF">C2845_PM05G17120</name>
</gene>
<dbReference type="InterPro" id="IPR000719">
    <property type="entry name" value="Prot_kinase_dom"/>
</dbReference>
<dbReference type="Pfam" id="PF00069">
    <property type="entry name" value="Pkinase"/>
    <property type="match status" value="1"/>
</dbReference>
<dbReference type="Gene3D" id="2.60.40.10">
    <property type="entry name" value="Immunoglobulins"/>
    <property type="match status" value="1"/>
</dbReference>
<evidence type="ECO:0000313" key="5">
    <source>
        <dbReference type="Proteomes" id="UP000275267"/>
    </source>
</evidence>
<dbReference type="Gene3D" id="3.30.200.20">
    <property type="entry name" value="Phosphorylase Kinase, domain 1"/>
    <property type="match status" value="1"/>
</dbReference>
<dbReference type="InterPro" id="IPR008962">
    <property type="entry name" value="PapD-like_sf"/>
</dbReference>
<dbReference type="Gene3D" id="1.10.510.10">
    <property type="entry name" value="Transferase(Phosphotransferase) domain 1"/>
    <property type="match status" value="1"/>
</dbReference>
<feature type="region of interest" description="Disordered" evidence="1">
    <location>
        <begin position="371"/>
        <end position="394"/>
    </location>
</feature>
<dbReference type="PROSITE" id="PS50202">
    <property type="entry name" value="MSP"/>
    <property type="match status" value="1"/>
</dbReference>
<evidence type="ECO:0000259" key="3">
    <source>
        <dbReference type="PROSITE" id="PS50202"/>
    </source>
</evidence>
<feature type="compositionally biased region" description="Basic and acidic residues" evidence="1">
    <location>
        <begin position="373"/>
        <end position="386"/>
    </location>
</feature>
<dbReference type="AlphaFoldDB" id="A0A3L6SZY0"/>
<dbReference type="OrthoDB" id="693206at2759"/>
<dbReference type="SMART" id="SM00220">
    <property type="entry name" value="S_TKc"/>
    <property type="match status" value="1"/>
</dbReference>
<dbReference type="SUPFAM" id="SSF49354">
    <property type="entry name" value="PapD-like"/>
    <property type="match status" value="1"/>
</dbReference>